<sequence length="361" mass="40020">MTSHPYKNLPSHTRWYRAVSTIELSAFDPVVDFPFVIARHDKVATAGSCFAQHIARHMRLRGFSYFVVEQGHFLASDAILEEFQYSTYSARYGNVYTSRQLKQLFERAYGSTAYDLDSWPLGHGRYADPFRPTIQPGGFSSLAELEIDRAQHLAQVRRMFEELDYFVFTLGLTECWFDRATGAALPICPGVSGGEYSDDTTGFVNLSVAEVVADMKEFLQNLARVNPRARVILTVSPVPLAATAINRHVVTSTVYSKSVLRVAAEELTSEFPHVTYFPSFEIITAGPSAGRYFGEDRRSVLEDGVKHVMGLFFKHATDAGAVDAAASTNAEASSVAEGRASINAMKEVVQVLCDEELLARE</sequence>
<dbReference type="Proteomes" id="UP001143509">
    <property type="component" value="Unassembled WGS sequence"/>
</dbReference>
<protein>
    <recommendedName>
        <fullName evidence="1">GSCFA domain-containing protein</fullName>
    </recommendedName>
</protein>
<gene>
    <name evidence="2" type="ORF">GCM10017620_23120</name>
</gene>
<keyword evidence="3" id="KW-1185">Reference proteome</keyword>
<name>A0ABQ5T965_9CAUL</name>
<dbReference type="RefSeq" id="WP_271165535.1">
    <property type="nucleotide sequence ID" value="NZ_BSFD01000009.1"/>
</dbReference>
<organism evidence="2 3">
    <name type="scientific">Brevundimonas intermedia</name>
    <dbReference type="NCBI Taxonomy" id="74315"/>
    <lineage>
        <taxon>Bacteria</taxon>
        <taxon>Pseudomonadati</taxon>
        <taxon>Pseudomonadota</taxon>
        <taxon>Alphaproteobacteria</taxon>
        <taxon>Caulobacterales</taxon>
        <taxon>Caulobacteraceae</taxon>
        <taxon>Brevundimonas</taxon>
    </lineage>
</organism>
<evidence type="ECO:0000259" key="1">
    <source>
        <dbReference type="Pfam" id="PF08885"/>
    </source>
</evidence>
<accession>A0ABQ5T965</accession>
<feature type="domain" description="GSCFA" evidence="1">
    <location>
        <begin position="42"/>
        <end position="312"/>
    </location>
</feature>
<evidence type="ECO:0000313" key="2">
    <source>
        <dbReference type="EMBL" id="GLK49339.1"/>
    </source>
</evidence>
<dbReference type="InterPro" id="IPR014982">
    <property type="entry name" value="GSCFA"/>
</dbReference>
<reference evidence="2" key="2">
    <citation type="submission" date="2023-01" db="EMBL/GenBank/DDBJ databases">
        <authorList>
            <person name="Sun Q."/>
            <person name="Evtushenko L."/>
        </authorList>
    </citation>
    <scope>NUCLEOTIDE SEQUENCE</scope>
    <source>
        <strain evidence="2">VKM B-1499</strain>
    </source>
</reference>
<reference evidence="2" key="1">
    <citation type="journal article" date="2014" name="Int. J. Syst. Evol. Microbiol.">
        <title>Complete genome of a new Firmicutes species belonging to the dominant human colonic microbiota ('Ruminococcus bicirculans') reveals two chromosomes and a selective capacity to utilize plant glucans.</title>
        <authorList>
            <consortium name="NISC Comparative Sequencing Program"/>
            <person name="Wegmann U."/>
            <person name="Louis P."/>
            <person name="Goesmann A."/>
            <person name="Henrissat B."/>
            <person name="Duncan S.H."/>
            <person name="Flint H.J."/>
        </authorList>
    </citation>
    <scope>NUCLEOTIDE SEQUENCE</scope>
    <source>
        <strain evidence="2">VKM B-1499</strain>
    </source>
</reference>
<proteinExistence type="predicted"/>
<comment type="caution">
    <text evidence="2">The sequence shown here is derived from an EMBL/GenBank/DDBJ whole genome shotgun (WGS) entry which is preliminary data.</text>
</comment>
<evidence type="ECO:0000313" key="3">
    <source>
        <dbReference type="Proteomes" id="UP001143509"/>
    </source>
</evidence>
<dbReference type="Pfam" id="PF08885">
    <property type="entry name" value="GSCFA"/>
    <property type="match status" value="1"/>
</dbReference>
<dbReference type="EMBL" id="BSFD01000009">
    <property type="protein sequence ID" value="GLK49339.1"/>
    <property type="molecule type" value="Genomic_DNA"/>
</dbReference>